<feature type="region of interest" description="Disordered" evidence="1">
    <location>
        <begin position="389"/>
        <end position="415"/>
    </location>
</feature>
<sequence>MRAHTHFFVDIWMGRIAFRLVDEGGRMKNETEEKASSSSFSSPLCCRFRSFAGFFVINKKQEQHPSSSSFSFFVAAAILQQAAEYLYQLEQERTQLLSQNCHLKRIISQHEGELALSSSPPSPSAPTKKRKLVDTSEDDVTNCDEVLELKAQLERERALRIHFEDKVQRLESLYTVTADKLQDSLSAEQITLQYHKDEIKEESILHTFENGHELECSGDDDDEEDGMAHGVGAELKRPITATTSVILQPVVAHEESLITAAPTVIGGHQYSAPTVLVNQPVCSPTTVVTTTTTNPSSTSIKLKPKIEVADRIGSPTSLSLATTISSANSTTTTTNSSPLICHHASSPSSEQIVPSARVYLTSTSRQNLETIVEAIRHLEGDTLFESASVAPASTTSSSSSSPCTSPNSPSSNQEVPLALTKRNSQTVLQVDMNPFLRFHTRQAGQGDVTPSVAASAEQQQRPGVIVVKQQT</sequence>
<dbReference type="AlphaFoldDB" id="A0AAN9TLF6"/>
<organism evidence="2 3">
    <name type="scientific">Parthenolecanium corni</name>
    <dbReference type="NCBI Taxonomy" id="536013"/>
    <lineage>
        <taxon>Eukaryota</taxon>
        <taxon>Metazoa</taxon>
        <taxon>Ecdysozoa</taxon>
        <taxon>Arthropoda</taxon>
        <taxon>Hexapoda</taxon>
        <taxon>Insecta</taxon>
        <taxon>Pterygota</taxon>
        <taxon>Neoptera</taxon>
        <taxon>Paraneoptera</taxon>
        <taxon>Hemiptera</taxon>
        <taxon>Sternorrhyncha</taxon>
        <taxon>Coccoidea</taxon>
        <taxon>Coccidae</taxon>
        <taxon>Parthenolecanium</taxon>
    </lineage>
</organism>
<proteinExistence type="predicted"/>
<comment type="caution">
    <text evidence="2">The sequence shown here is derived from an EMBL/GenBank/DDBJ whole genome shotgun (WGS) entry which is preliminary data.</text>
</comment>
<feature type="region of interest" description="Disordered" evidence="1">
    <location>
        <begin position="441"/>
        <end position="471"/>
    </location>
</feature>
<evidence type="ECO:0000313" key="3">
    <source>
        <dbReference type="Proteomes" id="UP001367676"/>
    </source>
</evidence>
<feature type="compositionally biased region" description="Low complexity" evidence="1">
    <location>
        <begin position="389"/>
        <end position="411"/>
    </location>
</feature>
<evidence type="ECO:0000313" key="2">
    <source>
        <dbReference type="EMBL" id="KAK7591203.1"/>
    </source>
</evidence>
<keyword evidence="3" id="KW-1185">Reference proteome</keyword>
<feature type="region of interest" description="Disordered" evidence="1">
    <location>
        <begin position="112"/>
        <end position="135"/>
    </location>
</feature>
<accession>A0AAN9TLF6</accession>
<protein>
    <submittedName>
        <fullName evidence="2">Uncharacterized protein</fullName>
    </submittedName>
</protein>
<dbReference type="Proteomes" id="UP001367676">
    <property type="component" value="Unassembled WGS sequence"/>
</dbReference>
<evidence type="ECO:0000256" key="1">
    <source>
        <dbReference type="SAM" id="MobiDB-lite"/>
    </source>
</evidence>
<name>A0AAN9TLF6_9HEMI</name>
<gene>
    <name evidence="2" type="ORF">V9T40_002816</name>
</gene>
<dbReference type="EMBL" id="JBBCAQ010000022">
    <property type="protein sequence ID" value="KAK7591203.1"/>
    <property type="molecule type" value="Genomic_DNA"/>
</dbReference>
<reference evidence="2 3" key="1">
    <citation type="submission" date="2024-03" db="EMBL/GenBank/DDBJ databases">
        <title>Adaptation during the transition from Ophiocordyceps entomopathogen to insect associate is accompanied by gene loss and intensified selection.</title>
        <authorList>
            <person name="Ward C.M."/>
            <person name="Onetto C.A."/>
            <person name="Borneman A.R."/>
        </authorList>
    </citation>
    <scope>NUCLEOTIDE SEQUENCE [LARGE SCALE GENOMIC DNA]</scope>
    <source>
        <strain evidence="2">AWRI1</strain>
        <tissue evidence="2">Single Adult Female</tissue>
    </source>
</reference>